<reference evidence="1 2" key="1">
    <citation type="journal article" date="2022" name="Hortic Res">
        <title>A haplotype resolved chromosomal level avocado genome allows analysis of novel avocado genes.</title>
        <authorList>
            <person name="Nath O."/>
            <person name="Fletcher S.J."/>
            <person name="Hayward A."/>
            <person name="Shaw L.M."/>
            <person name="Masouleh A.K."/>
            <person name="Furtado A."/>
            <person name="Henry R.J."/>
            <person name="Mitter N."/>
        </authorList>
    </citation>
    <scope>NUCLEOTIDE SEQUENCE [LARGE SCALE GENOMIC DNA]</scope>
    <source>
        <strain evidence="2">cv. Hass</strain>
    </source>
</reference>
<protein>
    <submittedName>
        <fullName evidence="1">Uncharacterized protein</fullName>
    </submittedName>
</protein>
<accession>A0ACC2L3R1</accession>
<proteinExistence type="predicted"/>
<dbReference type="EMBL" id="CM056814">
    <property type="protein sequence ID" value="KAJ8628036.1"/>
    <property type="molecule type" value="Genomic_DNA"/>
</dbReference>
<sequence length="148" mass="16886">MFFSITSQKPFSAFLPFLHASRSLLVRHSRYLLRPRLNYGLFVWSPSVVVVNHGDPLTLAVFFVNRTMTSPSPPVLFFASLAAARAHQSPDLLQQWLESGDKQTSSVFPLATVPLDPQRAWTLRKSSILHCSWNQILASFDKQQRLRF</sequence>
<evidence type="ECO:0000313" key="1">
    <source>
        <dbReference type="EMBL" id="KAJ8628036.1"/>
    </source>
</evidence>
<dbReference type="Proteomes" id="UP001234297">
    <property type="component" value="Chromosome 6"/>
</dbReference>
<name>A0ACC2L3R1_PERAE</name>
<gene>
    <name evidence="1" type="ORF">MRB53_021343</name>
</gene>
<evidence type="ECO:0000313" key="2">
    <source>
        <dbReference type="Proteomes" id="UP001234297"/>
    </source>
</evidence>
<keyword evidence="2" id="KW-1185">Reference proteome</keyword>
<organism evidence="1 2">
    <name type="scientific">Persea americana</name>
    <name type="common">Avocado</name>
    <dbReference type="NCBI Taxonomy" id="3435"/>
    <lineage>
        <taxon>Eukaryota</taxon>
        <taxon>Viridiplantae</taxon>
        <taxon>Streptophyta</taxon>
        <taxon>Embryophyta</taxon>
        <taxon>Tracheophyta</taxon>
        <taxon>Spermatophyta</taxon>
        <taxon>Magnoliopsida</taxon>
        <taxon>Magnoliidae</taxon>
        <taxon>Laurales</taxon>
        <taxon>Lauraceae</taxon>
        <taxon>Persea</taxon>
    </lineage>
</organism>
<comment type="caution">
    <text evidence="1">The sequence shown here is derived from an EMBL/GenBank/DDBJ whole genome shotgun (WGS) entry which is preliminary data.</text>
</comment>